<accession>A0A923I0I8</accession>
<feature type="region of interest" description="Disordered" evidence="1">
    <location>
        <begin position="32"/>
        <end position="58"/>
    </location>
</feature>
<name>A0A923I0I8_9BURK</name>
<evidence type="ECO:0000313" key="3">
    <source>
        <dbReference type="Proteomes" id="UP000612361"/>
    </source>
</evidence>
<evidence type="ECO:0000313" key="2">
    <source>
        <dbReference type="EMBL" id="MBC3933729.1"/>
    </source>
</evidence>
<evidence type="ECO:0000256" key="1">
    <source>
        <dbReference type="SAM" id="MobiDB-lite"/>
    </source>
</evidence>
<keyword evidence="3" id="KW-1185">Reference proteome</keyword>
<protein>
    <submittedName>
        <fullName evidence="2">Uncharacterized protein</fullName>
    </submittedName>
</protein>
<dbReference type="RefSeq" id="WP_186879387.1">
    <property type="nucleotide sequence ID" value="NZ_JACOGG010000001.1"/>
</dbReference>
<feature type="compositionally biased region" description="Polar residues" evidence="1">
    <location>
        <begin position="36"/>
        <end position="51"/>
    </location>
</feature>
<reference evidence="2" key="1">
    <citation type="submission" date="2020-08" db="EMBL/GenBank/DDBJ databases">
        <title>Novel species isolated from subtropical streams in China.</title>
        <authorList>
            <person name="Lu H."/>
        </authorList>
    </citation>
    <scope>NUCLEOTIDE SEQUENCE</scope>
    <source>
        <strain evidence="2">CY7W</strain>
    </source>
</reference>
<dbReference type="AlphaFoldDB" id="A0A923I0I8"/>
<comment type="caution">
    <text evidence="2">The sequence shown here is derived from an EMBL/GenBank/DDBJ whole genome shotgun (WGS) entry which is preliminary data.</text>
</comment>
<dbReference type="EMBL" id="JACOGG010000001">
    <property type="protein sequence ID" value="MBC3933729.1"/>
    <property type="molecule type" value="Genomic_DNA"/>
</dbReference>
<gene>
    <name evidence="2" type="ORF">H8K47_00015</name>
</gene>
<proteinExistence type="predicted"/>
<organism evidence="2 3">
    <name type="scientific">Undibacterium rugosum</name>
    <dbReference type="NCBI Taxonomy" id="2762291"/>
    <lineage>
        <taxon>Bacteria</taxon>
        <taxon>Pseudomonadati</taxon>
        <taxon>Pseudomonadota</taxon>
        <taxon>Betaproteobacteria</taxon>
        <taxon>Burkholderiales</taxon>
        <taxon>Oxalobacteraceae</taxon>
        <taxon>Undibacterium</taxon>
    </lineage>
</organism>
<sequence>MIGLLNMHEMEFTPEELSQQLRNLPELPLFDGVDTSDLTPNTSDLDSNTSDLRGDASDLPPELLTAMATLGTKPRREKLWPVIIWLCAIRSHTAEELAARLGNRQVTALKSQHLSLLREQEKLLQYSYPEVVNHPQQAYVTTAAGRAWLAEQGITVYE</sequence>
<dbReference type="Proteomes" id="UP000612361">
    <property type="component" value="Unassembled WGS sequence"/>
</dbReference>